<dbReference type="RefSeq" id="WP_015043780.1">
    <property type="nucleotide sequence ID" value="NZ_CP046996.1"/>
</dbReference>
<organism evidence="3 4">
    <name type="scientific">Dehalobacter restrictus</name>
    <dbReference type="NCBI Taxonomy" id="55583"/>
    <lineage>
        <taxon>Bacteria</taxon>
        <taxon>Bacillati</taxon>
        <taxon>Bacillota</taxon>
        <taxon>Clostridia</taxon>
        <taxon>Eubacteriales</taxon>
        <taxon>Desulfitobacteriaceae</taxon>
        <taxon>Dehalobacter</taxon>
    </lineage>
</organism>
<dbReference type="AlphaFoldDB" id="A0A857DMU0"/>
<protein>
    <submittedName>
        <fullName evidence="3">Ferrous iron transport protein A</fullName>
    </submittedName>
</protein>
<feature type="domain" description="Ferrous iron transporter FeoA-like" evidence="2">
    <location>
        <begin position="6"/>
        <end position="78"/>
    </location>
</feature>
<dbReference type="InterPro" id="IPR052713">
    <property type="entry name" value="FeoA"/>
</dbReference>
<gene>
    <name evidence="3" type="ORF">GQ588_12485</name>
</gene>
<dbReference type="SUPFAM" id="SSF50037">
    <property type="entry name" value="C-terminal domain of transcriptional repressors"/>
    <property type="match status" value="1"/>
</dbReference>
<dbReference type="InterPro" id="IPR007167">
    <property type="entry name" value="Fe-transptr_FeoA-like"/>
</dbReference>
<keyword evidence="1" id="KW-0408">Iron</keyword>
<evidence type="ECO:0000313" key="3">
    <source>
        <dbReference type="EMBL" id="QHA01396.1"/>
    </source>
</evidence>
<sequence length="79" mass="8878">MDATFLTMDKIPVNSNARIVNIHMDAVLRKKLTDMGLVKGTEFKVDGQAPLGDPMKINLRGYHLAIRKSDARKIQVEKI</sequence>
<reference evidence="3 4" key="1">
    <citation type="submission" date="2019-12" db="EMBL/GenBank/DDBJ databases">
        <title>Sequence classification of anaerobic respiratory reductive dehalogenases: First we see many, then we see few.</title>
        <authorList>
            <person name="Molenda O."/>
            <person name="Puentes Jacome L.A."/>
            <person name="Cao X."/>
            <person name="Nesbo C.L."/>
            <person name="Tang S."/>
            <person name="Morson N."/>
            <person name="Patron J."/>
            <person name="Lomheim L."/>
            <person name="Wishart D.S."/>
            <person name="Edwards E.A."/>
        </authorList>
    </citation>
    <scope>NUCLEOTIDE SEQUENCE [LARGE SCALE GENOMIC DNA]</scope>
    <source>
        <strain evidence="3 4">12DCA</strain>
    </source>
</reference>
<dbReference type="SMART" id="SM00899">
    <property type="entry name" value="FeoA"/>
    <property type="match status" value="1"/>
</dbReference>
<evidence type="ECO:0000259" key="2">
    <source>
        <dbReference type="SMART" id="SM00899"/>
    </source>
</evidence>
<accession>A0A857DMU0</accession>
<dbReference type="EMBL" id="CP046996">
    <property type="protein sequence ID" value="QHA01396.1"/>
    <property type="molecule type" value="Genomic_DNA"/>
</dbReference>
<dbReference type="PANTHER" id="PTHR42954:SF2">
    <property type="entry name" value="FE(2+) TRANSPORT PROTEIN A"/>
    <property type="match status" value="1"/>
</dbReference>
<evidence type="ECO:0000256" key="1">
    <source>
        <dbReference type="ARBA" id="ARBA00023004"/>
    </source>
</evidence>
<dbReference type="GO" id="GO:0046914">
    <property type="term" value="F:transition metal ion binding"/>
    <property type="evidence" value="ECO:0007669"/>
    <property type="project" value="InterPro"/>
</dbReference>
<proteinExistence type="predicted"/>
<dbReference type="Gene3D" id="2.30.30.90">
    <property type="match status" value="1"/>
</dbReference>
<dbReference type="Pfam" id="PF04023">
    <property type="entry name" value="FeoA"/>
    <property type="match status" value="1"/>
</dbReference>
<dbReference type="PANTHER" id="PTHR42954">
    <property type="entry name" value="FE(2+) TRANSPORT PROTEIN A"/>
    <property type="match status" value="1"/>
</dbReference>
<dbReference type="InterPro" id="IPR038157">
    <property type="entry name" value="FeoA_core_dom"/>
</dbReference>
<name>A0A857DMU0_9FIRM</name>
<evidence type="ECO:0000313" key="4">
    <source>
        <dbReference type="Proteomes" id="UP000430508"/>
    </source>
</evidence>
<dbReference type="InterPro" id="IPR008988">
    <property type="entry name" value="Transcriptional_repressor_C"/>
</dbReference>
<dbReference type="Proteomes" id="UP000430508">
    <property type="component" value="Chromosome"/>
</dbReference>